<dbReference type="Pfam" id="PF04214">
    <property type="entry name" value="DUF411"/>
    <property type="match status" value="1"/>
</dbReference>
<dbReference type="InterPro" id="IPR007332">
    <property type="entry name" value="DUF411"/>
</dbReference>
<protein>
    <recommendedName>
        <fullName evidence="3">CopG family transcriptional regulator</fullName>
    </recommendedName>
</protein>
<dbReference type="STRING" id="1805238.AUJ23_02995"/>
<dbReference type="EMBL" id="MNVC01000033">
    <property type="protein sequence ID" value="OIO18822.1"/>
    <property type="molecule type" value="Genomic_DNA"/>
</dbReference>
<evidence type="ECO:0008006" key="3">
    <source>
        <dbReference type="Google" id="ProtNLM"/>
    </source>
</evidence>
<name>A0A1J4U8E7_9BACT</name>
<evidence type="ECO:0000313" key="1">
    <source>
        <dbReference type="EMBL" id="OIO18822.1"/>
    </source>
</evidence>
<sequence>MKKKNNKVIFSTTLILFSVLFVGYTVKKLFTDNVPVVEAKTITVYKSQTCGCCGVYITYLRNRGFNVNVETMDDMDAIKKKYDIPEDKQSCHTSIIDDYVVEGHVPLEAINKMLDEKPTINGIALPDMPAGSPGMPGNKQGLFTIYSLDETQNNPVFTKL</sequence>
<dbReference type="Proteomes" id="UP000181941">
    <property type="component" value="Unassembled WGS sequence"/>
</dbReference>
<proteinExistence type="predicted"/>
<comment type="caution">
    <text evidence="1">The sequence shown here is derived from an EMBL/GenBank/DDBJ whole genome shotgun (WGS) entry which is preliminary data.</text>
</comment>
<gene>
    <name evidence="1" type="ORF">AUJ23_02995</name>
</gene>
<accession>A0A1J4U8E7</accession>
<evidence type="ECO:0000313" key="2">
    <source>
        <dbReference type="Proteomes" id="UP000181941"/>
    </source>
</evidence>
<reference evidence="1 2" key="1">
    <citation type="journal article" date="2016" name="Environ. Microbiol.">
        <title>Genomic resolution of a cold subsurface aquifer community provides metabolic insights for novel microbes adapted to high CO concentrations.</title>
        <authorList>
            <person name="Probst A.J."/>
            <person name="Castelle C.J."/>
            <person name="Singh A."/>
            <person name="Brown C.T."/>
            <person name="Anantharaman K."/>
            <person name="Sharon I."/>
            <person name="Hug L.A."/>
            <person name="Burstein D."/>
            <person name="Emerson J.B."/>
            <person name="Thomas B.C."/>
            <person name="Banfield J.F."/>
        </authorList>
    </citation>
    <scope>NUCLEOTIDE SEQUENCE [LARGE SCALE GENOMIC DNA]</scope>
    <source>
        <strain evidence="1">CG1_02_32_51</strain>
    </source>
</reference>
<organism evidence="1 2">
    <name type="scientific">Candidatus Magasanikbacteria bacterium CG1_02_32_51</name>
    <dbReference type="NCBI Taxonomy" id="1805238"/>
    <lineage>
        <taxon>Bacteria</taxon>
        <taxon>Candidatus Magasanikiibacteriota</taxon>
    </lineage>
</organism>
<dbReference type="AlphaFoldDB" id="A0A1J4U8E7"/>